<comment type="caution">
    <text evidence="1">The sequence shown here is derived from an EMBL/GenBank/DDBJ whole genome shotgun (WGS) entry which is preliminary data.</text>
</comment>
<accession>A0AAD7DA81</accession>
<keyword evidence="2" id="KW-1185">Reference proteome</keyword>
<evidence type="ECO:0008006" key="3">
    <source>
        <dbReference type="Google" id="ProtNLM"/>
    </source>
</evidence>
<organism evidence="1 2">
    <name type="scientific">Mycena rosella</name>
    <name type="common">Pink bonnet</name>
    <name type="synonym">Agaricus rosellus</name>
    <dbReference type="NCBI Taxonomy" id="1033263"/>
    <lineage>
        <taxon>Eukaryota</taxon>
        <taxon>Fungi</taxon>
        <taxon>Dikarya</taxon>
        <taxon>Basidiomycota</taxon>
        <taxon>Agaricomycotina</taxon>
        <taxon>Agaricomycetes</taxon>
        <taxon>Agaricomycetidae</taxon>
        <taxon>Agaricales</taxon>
        <taxon>Marasmiineae</taxon>
        <taxon>Mycenaceae</taxon>
        <taxon>Mycena</taxon>
    </lineage>
</organism>
<dbReference type="AlphaFoldDB" id="A0AAD7DA81"/>
<dbReference type="Proteomes" id="UP001221757">
    <property type="component" value="Unassembled WGS sequence"/>
</dbReference>
<evidence type="ECO:0000313" key="1">
    <source>
        <dbReference type="EMBL" id="KAJ7685827.1"/>
    </source>
</evidence>
<reference evidence="1" key="1">
    <citation type="submission" date="2023-03" db="EMBL/GenBank/DDBJ databases">
        <title>Massive genome expansion in bonnet fungi (Mycena s.s.) driven by repeated elements and novel gene families across ecological guilds.</title>
        <authorList>
            <consortium name="Lawrence Berkeley National Laboratory"/>
            <person name="Harder C.B."/>
            <person name="Miyauchi S."/>
            <person name="Viragh M."/>
            <person name="Kuo A."/>
            <person name="Thoen E."/>
            <person name="Andreopoulos B."/>
            <person name="Lu D."/>
            <person name="Skrede I."/>
            <person name="Drula E."/>
            <person name="Henrissat B."/>
            <person name="Morin E."/>
            <person name="Kohler A."/>
            <person name="Barry K."/>
            <person name="LaButti K."/>
            <person name="Morin E."/>
            <person name="Salamov A."/>
            <person name="Lipzen A."/>
            <person name="Mereny Z."/>
            <person name="Hegedus B."/>
            <person name="Baldrian P."/>
            <person name="Stursova M."/>
            <person name="Weitz H."/>
            <person name="Taylor A."/>
            <person name="Grigoriev I.V."/>
            <person name="Nagy L.G."/>
            <person name="Martin F."/>
            <person name="Kauserud H."/>
        </authorList>
    </citation>
    <scope>NUCLEOTIDE SEQUENCE</scope>
    <source>
        <strain evidence="1">CBHHK067</strain>
    </source>
</reference>
<proteinExistence type="predicted"/>
<evidence type="ECO:0000313" key="2">
    <source>
        <dbReference type="Proteomes" id="UP001221757"/>
    </source>
</evidence>
<gene>
    <name evidence="1" type="ORF">B0H17DRAFT_1204659</name>
</gene>
<protein>
    <recommendedName>
        <fullName evidence="3">BTB domain-containing protein</fullName>
    </recommendedName>
</protein>
<dbReference type="EMBL" id="JARKIE010000102">
    <property type="protein sequence ID" value="KAJ7685827.1"/>
    <property type="molecule type" value="Genomic_DNA"/>
</dbReference>
<sequence length="311" mass="34799">MSEPPPSAPSDPPADTLVIKRHPSFYWEDGSLTLRTQCGTLYNVYRTPLAMKSGFFSGLFGLPYAFNEGQERPPVGADFKTLKEYAKKKNLDGHSDAKALVLPSLVDSDDLDHLFNFIFNYKWSKDTPSLLNLVGILKLSHFMEVDTGTDYAVHHLSSHPHLTAPLRLHLAISYDISDNDEQLIGRWTYKLLVRTHTKIDDHRHALAFVPPTTLHAPYCIDTASCTKAFEDAWFGRAGGSGMVSALLDAKVPGEALHSVMMQFQVYGMLEDCRVRTLSSIQDTPERKSGFKKEGVFVADALKELKVHFSLR</sequence>
<name>A0AAD7DA81_MYCRO</name>